<keyword evidence="3 5" id="KW-0238">DNA-binding</keyword>
<accession>A0ABV1GUA2</accession>
<protein>
    <submittedName>
        <fullName evidence="8">Site-specific integrase</fullName>
    </submittedName>
</protein>
<dbReference type="Gene3D" id="1.10.443.10">
    <property type="entry name" value="Intergrase catalytic core"/>
    <property type="match status" value="1"/>
</dbReference>
<dbReference type="InterPro" id="IPR050090">
    <property type="entry name" value="Tyrosine_recombinase_XerCD"/>
</dbReference>
<name>A0ABV1GUA2_9BACT</name>
<comment type="caution">
    <text evidence="8">The sequence shown here is derived from an EMBL/GenBank/DDBJ whole genome shotgun (WGS) entry which is preliminary data.</text>
</comment>
<keyword evidence="9" id="KW-1185">Reference proteome</keyword>
<dbReference type="CDD" id="cd01185">
    <property type="entry name" value="INTN1_C_like"/>
    <property type="match status" value="1"/>
</dbReference>
<dbReference type="PROSITE" id="PS51900">
    <property type="entry name" value="CB"/>
    <property type="match status" value="1"/>
</dbReference>
<dbReference type="InterPro" id="IPR011010">
    <property type="entry name" value="DNA_brk_join_enz"/>
</dbReference>
<dbReference type="RefSeq" id="WP_349093782.1">
    <property type="nucleotide sequence ID" value="NZ_JBBMFL010000003.1"/>
</dbReference>
<dbReference type="InterPro" id="IPR010998">
    <property type="entry name" value="Integrase_recombinase_N"/>
</dbReference>
<feature type="domain" description="Tyr recombinase" evidence="6">
    <location>
        <begin position="225"/>
        <end position="430"/>
    </location>
</feature>
<evidence type="ECO:0000256" key="2">
    <source>
        <dbReference type="ARBA" id="ARBA00022908"/>
    </source>
</evidence>
<evidence type="ECO:0000259" key="6">
    <source>
        <dbReference type="PROSITE" id="PS51898"/>
    </source>
</evidence>
<keyword evidence="2" id="KW-0229">DNA integration</keyword>
<reference evidence="8 9" key="1">
    <citation type="submission" date="2024-03" db="EMBL/GenBank/DDBJ databases">
        <title>Human intestinal bacterial collection.</title>
        <authorList>
            <person name="Pauvert C."/>
            <person name="Hitch T.C.A."/>
            <person name="Clavel T."/>
        </authorList>
    </citation>
    <scope>NUCLEOTIDE SEQUENCE [LARGE SCALE GENOMIC DNA]</scope>
    <source>
        <strain evidence="8 9">CLA-KB-H122</strain>
    </source>
</reference>
<dbReference type="SUPFAM" id="SSF56349">
    <property type="entry name" value="DNA breaking-rejoining enzymes"/>
    <property type="match status" value="1"/>
</dbReference>
<keyword evidence="4" id="KW-0233">DNA recombination</keyword>
<dbReference type="Gene3D" id="1.10.150.130">
    <property type="match status" value="1"/>
</dbReference>
<evidence type="ECO:0000313" key="9">
    <source>
        <dbReference type="Proteomes" id="UP001460202"/>
    </source>
</evidence>
<sequence>MNIGNDPKKRLNMSIKPMLNIRPGSPDGRYTLVIQLILERRRGVLFTPYRLLPEEFDLRKRKAVAVNQRKTHMAHIRDVNAFLEKQREEIARILAEFERDGKPFTVHDITSAYRRRYDNRYVHTFFQHQIAELIKEGSQGTANKYNATLVAFEKFAGSRRVHFDDIDENLLLDFERYLHQIPLQPNTVSFYLSNFRALYNKAQKRGYVTRSRSPFDAVPIRIGKTRKLAVSEEMLRKVADARFPDSEKLTCARDLFMFSFYCRGMSFVDMAYLRQEDIHGGMIYYRRRKTGQTYTVKIIPEVQEILDRYRDRCFPWALPVMLDFDGEGRLRPLVYEGATAEDRKRFEARLYLRYKYNLSHYLRFYRDMSKKLELPVKLSFNVARHSWASLARKHGVSVSVISAGLGHTSEKTTQIYLDELDNSTVDAANAMVAGLLKAPAPDRGKRAEKKLKSAKK</sequence>
<dbReference type="EMBL" id="JBBMFL010000003">
    <property type="protein sequence ID" value="MEQ2543976.1"/>
    <property type="molecule type" value="Genomic_DNA"/>
</dbReference>
<dbReference type="PROSITE" id="PS51898">
    <property type="entry name" value="TYR_RECOMBINASE"/>
    <property type="match status" value="1"/>
</dbReference>
<dbReference type="InterPro" id="IPR002104">
    <property type="entry name" value="Integrase_catalytic"/>
</dbReference>
<dbReference type="Pfam" id="PF00589">
    <property type="entry name" value="Phage_integrase"/>
    <property type="match status" value="1"/>
</dbReference>
<dbReference type="Proteomes" id="UP001460202">
    <property type="component" value="Unassembled WGS sequence"/>
</dbReference>
<evidence type="ECO:0000256" key="4">
    <source>
        <dbReference type="ARBA" id="ARBA00023172"/>
    </source>
</evidence>
<dbReference type="PANTHER" id="PTHR30349">
    <property type="entry name" value="PHAGE INTEGRASE-RELATED"/>
    <property type="match status" value="1"/>
</dbReference>
<gene>
    <name evidence="8" type="ORF">WMO46_03295</name>
</gene>
<dbReference type="PANTHER" id="PTHR30349:SF64">
    <property type="entry name" value="PROPHAGE INTEGRASE INTD-RELATED"/>
    <property type="match status" value="1"/>
</dbReference>
<dbReference type="Pfam" id="PF13102">
    <property type="entry name" value="Phage_int_SAM_5"/>
    <property type="match status" value="1"/>
</dbReference>
<evidence type="ECO:0000256" key="3">
    <source>
        <dbReference type="ARBA" id="ARBA00023125"/>
    </source>
</evidence>
<feature type="domain" description="Core-binding (CB)" evidence="7">
    <location>
        <begin position="124"/>
        <end position="203"/>
    </location>
</feature>
<dbReference type="InterPro" id="IPR044068">
    <property type="entry name" value="CB"/>
</dbReference>
<evidence type="ECO:0000313" key="8">
    <source>
        <dbReference type="EMBL" id="MEQ2543976.1"/>
    </source>
</evidence>
<evidence type="ECO:0000256" key="5">
    <source>
        <dbReference type="PROSITE-ProRule" id="PRU01248"/>
    </source>
</evidence>
<organism evidence="8 9">
    <name type="scientific">Alistipes intestinihominis</name>
    <dbReference type="NCBI Taxonomy" id="3133172"/>
    <lineage>
        <taxon>Bacteria</taxon>
        <taxon>Pseudomonadati</taxon>
        <taxon>Bacteroidota</taxon>
        <taxon>Bacteroidia</taxon>
        <taxon>Bacteroidales</taxon>
        <taxon>Rikenellaceae</taxon>
        <taxon>Alistipes</taxon>
    </lineage>
</organism>
<evidence type="ECO:0000259" key="7">
    <source>
        <dbReference type="PROSITE" id="PS51900"/>
    </source>
</evidence>
<comment type="similarity">
    <text evidence="1">Belongs to the 'phage' integrase family.</text>
</comment>
<proteinExistence type="inferred from homology"/>
<dbReference type="InterPro" id="IPR025269">
    <property type="entry name" value="SAM-like_dom"/>
</dbReference>
<dbReference type="InterPro" id="IPR013762">
    <property type="entry name" value="Integrase-like_cat_sf"/>
</dbReference>
<evidence type="ECO:0000256" key="1">
    <source>
        <dbReference type="ARBA" id="ARBA00008857"/>
    </source>
</evidence>